<dbReference type="PIRSF" id="PIRSF001439">
    <property type="entry name" value="CryM"/>
    <property type="match status" value="1"/>
</dbReference>
<dbReference type="SUPFAM" id="SSF51735">
    <property type="entry name" value="NAD(P)-binding Rossmann-fold domains"/>
    <property type="match status" value="1"/>
</dbReference>
<dbReference type="InterPro" id="IPR023401">
    <property type="entry name" value="ODC_N"/>
</dbReference>
<sequence>MAIIIHKKDIETITNTLDVVKAIENGFIAYSIGLTVVPPVAELLFEKPKGETHIKYGYIKEQDYAIVKIASGFYENTQLGISSSQGLMILLSQKTGETKGILLDEGYLTNIRTAAAGALAVKYFAPKSIKGIGIIGSGIQARLQLRYLQKYTSCKQVWIWNKNIEGAQKFKEELGNDFNIQIAKNTSELAQSCNLIVTTTPSENALLKAEDIQQGTHITAVGSDTPEKQELDSTILQKADIVVADSISQCKSRGEIYHALKNKTISSENILELGTAIQNPSLHRTNENQISVVDLTGVAVQDIMIATAVYDTYKNNKLKNNF</sequence>
<gene>
    <name evidence="1" type="ORF">T190423A01A_30213</name>
</gene>
<dbReference type="Proteomes" id="UP001497527">
    <property type="component" value="Unassembled WGS sequence"/>
</dbReference>
<proteinExistence type="predicted"/>
<evidence type="ECO:0000313" key="2">
    <source>
        <dbReference type="Proteomes" id="UP001497527"/>
    </source>
</evidence>
<reference evidence="1 2" key="1">
    <citation type="submission" date="2024-05" db="EMBL/GenBank/DDBJ databases">
        <authorList>
            <person name="Duchaud E."/>
        </authorList>
    </citation>
    <scope>NUCLEOTIDE SEQUENCE [LARGE SCALE GENOMIC DNA]</scope>
    <source>
        <strain evidence="1">Ena-SAMPLE-TAB-13-05-2024-13:56:06:370-140308</strain>
    </source>
</reference>
<name>A0ABM9PC58_9FLAO</name>
<evidence type="ECO:0000313" key="1">
    <source>
        <dbReference type="EMBL" id="CAL2103099.1"/>
    </source>
</evidence>
<organism evidence="1 2">
    <name type="scientific">Tenacibaculum polynesiense</name>
    <dbReference type="NCBI Taxonomy" id="3137857"/>
    <lineage>
        <taxon>Bacteria</taxon>
        <taxon>Pseudomonadati</taxon>
        <taxon>Bacteroidota</taxon>
        <taxon>Flavobacteriia</taxon>
        <taxon>Flavobacteriales</taxon>
        <taxon>Flavobacteriaceae</taxon>
        <taxon>Tenacibaculum</taxon>
    </lineage>
</organism>
<dbReference type="Pfam" id="PF02423">
    <property type="entry name" value="OCD_Mu_crystall"/>
    <property type="match status" value="1"/>
</dbReference>
<comment type="caution">
    <text evidence="1">The sequence shown here is derived from an EMBL/GenBank/DDBJ whole genome shotgun (WGS) entry which is preliminary data.</text>
</comment>
<accession>A0ABM9PC58</accession>
<protein>
    <submittedName>
        <fullName evidence="1">NAD(P)-binding domain-containing protein</fullName>
    </submittedName>
</protein>
<dbReference type="InterPro" id="IPR036291">
    <property type="entry name" value="NAD(P)-bd_dom_sf"/>
</dbReference>
<dbReference type="EMBL" id="CAXJIO010000012">
    <property type="protein sequence ID" value="CAL2103099.1"/>
    <property type="molecule type" value="Genomic_DNA"/>
</dbReference>
<dbReference type="PANTHER" id="PTHR13812:SF19">
    <property type="entry name" value="KETIMINE REDUCTASE MU-CRYSTALLIN"/>
    <property type="match status" value="1"/>
</dbReference>
<keyword evidence="2" id="KW-1185">Reference proteome</keyword>
<dbReference type="RefSeq" id="WP_348717077.1">
    <property type="nucleotide sequence ID" value="NZ_CAXJIO010000012.1"/>
</dbReference>
<dbReference type="InterPro" id="IPR003462">
    <property type="entry name" value="ODC_Mu_crystall"/>
</dbReference>
<dbReference type="Gene3D" id="3.40.50.720">
    <property type="entry name" value="NAD(P)-binding Rossmann-like Domain"/>
    <property type="match status" value="1"/>
</dbReference>
<dbReference type="Gene3D" id="3.30.1780.10">
    <property type="entry name" value="ornithine cyclodeaminase, domain 1"/>
    <property type="match status" value="1"/>
</dbReference>
<dbReference type="PANTHER" id="PTHR13812">
    <property type="entry name" value="KETIMINE REDUCTASE MU-CRYSTALLIN"/>
    <property type="match status" value="1"/>
</dbReference>